<dbReference type="PROSITE" id="PS50096">
    <property type="entry name" value="IQ"/>
    <property type="match status" value="1"/>
</dbReference>
<proteinExistence type="predicted"/>
<evidence type="ECO:0000313" key="2">
    <source>
        <dbReference type="EMBL" id="KAF4147861.1"/>
    </source>
</evidence>
<dbReference type="Proteomes" id="UP000704712">
    <property type="component" value="Unassembled WGS sequence"/>
</dbReference>
<comment type="caution">
    <text evidence="1">The sequence shown here is derived from an EMBL/GenBank/DDBJ whole genome shotgun (WGS) entry which is preliminary data.</text>
</comment>
<dbReference type="EMBL" id="JAACNO010000397">
    <property type="protein sequence ID" value="KAF4147861.1"/>
    <property type="molecule type" value="Genomic_DNA"/>
</dbReference>
<dbReference type="Proteomes" id="UP000602510">
    <property type="component" value="Unassembled WGS sequence"/>
</dbReference>
<organism evidence="1 3">
    <name type="scientific">Phytophthora infestans</name>
    <name type="common">Potato late blight agent</name>
    <name type="synonym">Botrytis infestans</name>
    <dbReference type="NCBI Taxonomy" id="4787"/>
    <lineage>
        <taxon>Eukaryota</taxon>
        <taxon>Sar</taxon>
        <taxon>Stramenopiles</taxon>
        <taxon>Oomycota</taxon>
        <taxon>Peronosporomycetes</taxon>
        <taxon>Peronosporales</taxon>
        <taxon>Peronosporaceae</taxon>
        <taxon>Phytophthora</taxon>
    </lineage>
</organism>
<name>A0A833SSM5_PHYIN</name>
<dbReference type="EMBL" id="WSZM01000165">
    <property type="protein sequence ID" value="KAF4039797.1"/>
    <property type="molecule type" value="Genomic_DNA"/>
</dbReference>
<protein>
    <submittedName>
        <fullName evidence="1">Uncharacterized protein</fullName>
    </submittedName>
</protein>
<gene>
    <name evidence="1" type="ORF">GN244_ATG08011</name>
    <name evidence="2" type="ORF">GN958_ATG02927</name>
</gene>
<evidence type="ECO:0000313" key="3">
    <source>
        <dbReference type="Proteomes" id="UP000602510"/>
    </source>
</evidence>
<accession>A0A833SSM5</accession>
<evidence type="ECO:0000313" key="1">
    <source>
        <dbReference type="EMBL" id="KAF4039797.1"/>
    </source>
</evidence>
<reference evidence="1" key="1">
    <citation type="submission" date="2020-04" db="EMBL/GenBank/DDBJ databases">
        <title>Hybrid Assembly of Korean Phytophthora infestans isolates.</title>
        <authorList>
            <person name="Prokchorchik M."/>
            <person name="Lee Y."/>
            <person name="Seo J."/>
            <person name="Cho J.-H."/>
            <person name="Park Y.-E."/>
            <person name="Jang D.-C."/>
            <person name="Im J.-S."/>
            <person name="Choi J.-G."/>
            <person name="Park H.-J."/>
            <person name="Lee G.-B."/>
            <person name="Lee Y.-G."/>
            <person name="Hong S.-Y."/>
            <person name="Cho K."/>
            <person name="Sohn K.H."/>
        </authorList>
    </citation>
    <scope>NUCLEOTIDE SEQUENCE</scope>
    <source>
        <strain evidence="1">KR_1_A1</strain>
        <strain evidence="2">KR_2_A2</strain>
    </source>
</reference>
<dbReference type="AlphaFoldDB" id="A0A833SSM5"/>
<keyword evidence="3" id="KW-1185">Reference proteome</keyword>
<sequence length="74" mass="8376">MIERGNENGETAARHLQTFVRGRLAARRLRAHSRAEFDQKLGDIAKLKVILQLPSLPLPYDALFEVISHRNGVI</sequence>